<comment type="caution">
    <text evidence="3">The sequence shown here is derived from an EMBL/GenBank/DDBJ whole genome shotgun (WGS) entry which is preliminary data.</text>
</comment>
<reference evidence="3 4" key="1">
    <citation type="submission" date="2017-08" db="EMBL/GenBank/DDBJ databases">
        <title>Infants hospitalized years apart are colonized by the same room-sourced microbial strains.</title>
        <authorList>
            <person name="Brooks B."/>
            <person name="Olm M.R."/>
            <person name="Firek B.A."/>
            <person name="Baker R."/>
            <person name="Thomas B.C."/>
            <person name="Morowitz M.J."/>
            <person name="Banfield J.F."/>
        </authorList>
    </citation>
    <scope>NUCLEOTIDE SEQUENCE [LARGE SCALE GENOMIC DNA]</scope>
    <source>
        <strain evidence="3">S2_005_002_R2_29</strain>
    </source>
</reference>
<evidence type="ECO:0000313" key="4">
    <source>
        <dbReference type="Proteomes" id="UP000249417"/>
    </source>
</evidence>
<feature type="chain" id="PRO_5015975434" evidence="2">
    <location>
        <begin position="21"/>
        <end position="64"/>
    </location>
</feature>
<keyword evidence="1" id="KW-1133">Transmembrane helix</keyword>
<evidence type="ECO:0000256" key="2">
    <source>
        <dbReference type="SAM" id="SignalP"/>
    </source>
</evidence>
<gene>
    <name evidence="3" type="ORF">DI551_12010</name>
</gene>
<accession>A0A2W5MRY1</accession>
<evidence type="ECO:0000313" key="3">
    <source>
        <dbReference type="EMBL" id="PZQ43514.1"/>
    </source>
</evidence>
<evidence type="ECO:0000256" key="1">
    <source>
        <dbReference type="SAM" id="Phobius"/>
    </source>
</evidence>
<proteinExistence type="predicted"/>
<feature type="signal peptide" evidence="2">
    <location>
        <begin position="1"/>
        <end position="20"/>
    </location>
</feature>
<keyword evidence="1" id="KW-0472">Membrane</keyword>
<name>A0A2W5MRY1_9BACT</name>
<protein>
    <submittedName>
        <fullName evidence="3">Uncharacterized protein</fullName>
    </submittedName>
</protein>
<feature type="transmembrane region" description="Helical" evidence="1">
    <location>
        <begin position="30"/>
        <end position="48"/>
    </location>
</feature>
<organism evidence="3 4">
    <name type="scientific">Micavibrio aeruginosavorus</name>
    <dbReference type="NCBI Taxonomy" id="349221"/>
    <lineage>
        <taxon>Bacteria</taxon>
        <taxon>Pseudomonadati</taxon>
        <taxon>Bdellovibrionota</taxon>
        <taxon>Bdellovibrionia</taxon>
        <taxon>Bdellovibrionales</taxon>
        <taxon>Pseudobdellovibrionaceae</taxon>
        <taxon>Micavibrio</taxon>
    </lineage>
</organism>
<dbReference type="Proteomes" id="UP000249417">
    <property type="component" value="Unassembled WGS sequence"/>
</dbReference>
<keyword evidence="2" id="KW-0732">Signal</keyword>
<sequence>MTRFLLIALIWMIVAKPAFAAVDLATGSLIVQGILAGLFTYMMMRKKWRERLDAYRTKKAAKRK</sequence>
<dbReference type="EMBL" id="QFQB01000149">
    <property type="protein sequence ID" value="PZQ43514.1"/>
    <property type="molecule type" value="Genomic_DNA"/>
</dbReference>
<dbReference type="AlphaFoldDB" id="A0A2W5MRY1"/>
<keyword evidence="1" id="KW-0812">Transmembrane</keyword>